<keyword evidence="5" id="KW-1185">Reference proteome</keyword>
<feature type="compositionally biased region" description="Basic and acidic residues" evidence="1">
    <location>
        <begin position="1171"/>
        <end position="1183"/>
    </location>
</feature>
<reference evidence="4" key="2">
    <citation type="submission" date="2023-05" db="EMBL/GenBank/DDBJ databases">
        <authorList>
            <consortium name="Lawrence Berkeley National Laboratory"/>
            <person name="Steindorff A."/>
            <person name="Hensen N."/>
            <person name="Bonometti L."/>
            <person name="Westerberg I."/>
            <person name="Brannstrom I.O."/>
            <person name="Guillou S."/>
            <person name="Cros-Aarteil S."/>
            <person name="Calhoun S."/>
            <person name="Haridas S."/>
            <person name="Kuo A."/>
            <person name="Mondo S."/>
            <person name="Pangilinan J."/>
            <person name="Riley R."/>
            <person name="Labutti K."/>
            <person name="Andreopoulos B."/>
            <person name="Lipzen A."/>
            <person name="Chen C."/>
            <person name="Yanf M."/>
            <person name="Daum C."/>
            <person name="Ng V."/>
            <person name="Clum A."/>
            <person name="Ohm R."/>
            <person name="Martin F."/>
            <person name="Silar P."/>
            <person name="Natvig D."/>
            <person name="Lalanne C."/>
            <person name="Gautier V."/>
            <person name="Ament-Velasquez S.L."/>
            <person name="Kruys A."/>
            <person name="Hutchinson M.I."/>
            <person name="Powell A.J."/>
            <person name="Barry K."/>
            <person name="Miller A.N."/>
            <person name="Grigoriev I.V."/>
            <person name="Debuchy R."/>
            <person name="Gladieux P."/>
            <person name="Thoren M.H."/>
            <person name="Johannesson H."/>
        </authorList>
    </citation>
    <scope>NUCLEOTIDE SEQUENCE</scope>
    <source>
        <strain evidence="4">CBS 990.96</strain>
    </source>
</reference>
<feature type="compositionally biased region" description="Basic and acidic residues" evidence="1">
    <location>
        <begin position="377"/>
        <end position="386"/>
    </location>
</feature>
<feature type="compositionally biased region" description="Polar residues" evidence="1">
    <location>
        <begin position="186"/>
        <end position="197"/>
    </location>
</feature>
<dbReference type="Pfam" id="PF13254">
    <property type="entry name" value="DUF4045"/>
    <property type="match status" value="1"/>
</dbReference>
<evidence type="ECO:0000256" key="1">
    <source>
        <dbReference type="SAM" id="MobiDB-lite"/>
    </source>
</evidence>
<evidence type="ECO:0000313" key="4">
    <source>
        <dbReference type="EMBL" id="KAK4231549.1"/>
    </source>
</evidence>
<feature type="region of interest" description="Disordered" evidence="1">
    <location>
        <begin position="647"/>
        <end position="766"/>
    </location>
</feature>
<feature type="compositionally biased region" description="Low complexity" evidence="1">
    <location>
        <begin position="784"/>
        <end position="803"/>
    </location>
</feature>
<dbReference type="GO" id="GO:0051016">
    <property type="term" value="P:barbed-end actin filament capping"/>
    <property type="evidence" value="ECO:0007669"/>
    <property type="project" value="TreeGrafter"/>
</dbReference>
<feature type="compositionally biased region" description="Basic and acidic residues" evidence="1">
    <location>
        <begin position="115"/>
        <end position="127"/>
    </location>
</feature>
<feature type="compositionally biased region" description="Low complexity" evidence="1">
    <location>
        <begin position="1200"/>
        <end position="1210"/>
    </location>
</feature>
<feature type="compositionally biased region" description="Low complexity" evidence="1">
    <location>
        <begin position="366"/>
        <end position="376"/>
    </location>
</feature>
<dbReference type="SMART" id="SM00262">
    <property type="entry name" value="GEL"/>
    <property type="match status" value="1"/>
</dbReference>
<feature type="domain" description="DUF4045" evidence="2">
    <location>
        <begin position="2"/>
        <end position="649"/>
    </location>
</feature>
<dbReference type="GO" id="GO:0015629">
    <property type="term" value="C:actin cytoskeleton"/>
    <property type="evidence" value="ECO:0007669"/>
    <property type="project" value="TreeGrafter"/>
</dbReference>
<proteinExistence type="predicted"/>
<dbReference type="GO" id="GO:0005737">
    <property type="term" value="C:cytoplasm"/>
    <property type="evidence" value="ECO:0007669"/>
    <property type="project" value="TreeGrafter"/>
</dbReference>
<dbReference type="InterPro" id="IPR007122">
    <property type="entry name" value="Villin/Gelsolin"/>
</dbReference>
<dbReference type="InterPro" id="IPR029006">
    <property type="entry name" value="ADF-H/Gelsolin-like_dom_sf"/>
</dbReference>
<dbReference type="Pfam" id="PF25480">
    <property type="entry name" value="DUF7904"/>
    <property type="match status" value="1"/>
</dbReference>
<evidence type="ECO:0000313" key="5">
    <source>
        <dbReference type="Proteomes" id="UP001301958"/>
    </source>
</evidence>
<dbReference type="Proteomes" id="UP001301958">
    <property type="component" value="Unassembled WGS sequence"/>
</dbReference>
<evidence type="ECO:0008006" key="6">
    <source>
        <dbReference type="Google" id="ProtNLM"/>
    </source>
</evidence>
<dbReference type="Gene3D" id="3.40.20.10">
    <property type="entry name" value="Severin"/>
    <property type="match status" value="3"/>
</dbReference>
<feature type="region of interest" description="Disordered" evidence="1">
    <location>
        <begin position="920"/>
        <end position="1136"/>
    </location>
</feature>
<feature type="region of interest" description="Disordered" evidence="1">
    <location>
        <begin position="778"/>
        <end position="887"/>
    </location>
</feature>
<feature type="compositionally biased region" description="Low complexity" evidence="1">
    <location>
        <begin position="302"/>
        <end position="314"/>
    </location>
</feature>
<feature type="compositionally biased region" description="Basic and acidic residues" evidence="1">
    <location>
        <begin position="647"/>
        <end position="660"/>
    </location>
</feature>
<organism evidence="4 5">
    <name type="scientific">Podospora fimiseda</name>
    <dbReference type="NCBI Taxonomy" id="252190"/>
    <lineage>
        <taxon>Eukaryota</taxon>
        <taxon>Fungi</taxon>
        <taxon>Dikarya</taxon>
        <taxon>Ascomycota</taxon>
        <taxon>Pezizomycotina</taxon>
        <taxon>Sordariomycetes</taxon>
        <taxon>Sordariomycetidae</taxon>
        <taxon>Sordariales</taxon>
        <taxon>Podosporaceae</taxon>
        <taxon>Podospora</taxon>
    </lineage>
</organism>
<reference evidence="4" key="1">
    <citation type="journal article" date="2023" name="Mol. Phylogenet. Evol.">
        <title>Genome-scale phylogeny and comparative genomics of the fungal order Sordariales.</title>
        <authorList>
            <person name="Hensen N."/>
            <person name="Bonometti L."/>
            <person name="Westerberg I."/>
            <person name="Brannstrom I.O."/>
            <person name="Guillou S."/>
            <person name="Cros-Aarteil S."/>
            <person name="Calhoun S."/>
            <person name="Haridas S."/>
            <person name="Kuo A."/>
            <person name="Mondo S."/>
            <person name="Pangilinan J."/>
            <person name="Riley R."/>
            <person name="LaButti K."/>
            <person name="Andreopoulos B."/>
            <person name="Lipzen A."/>
            <person name="Chen C."/>
            <person name="Yan M."/>
            <person name="Daum C."/>
            <person name="Ng V."/>
            <person name="Clum A."/>
            <person name="Steindorff A."/>
            <person name="Ohm R.A."/>
            <person name="Martin F."/>
            <person name="Silar P."/>
            <person name="Natvig D.O."/>
            <person name="Lalanne C."/>
            <person name="Gautier V."/>
            <person name="Ament-Velasquez S.L."/>
            <person name="Kruys A."/>
            <person name="Hutchinson M.I."/>
            <person name="Powell A.J."/>
            <person name="Barry K."/>
            <person name="Miller A.N."/>
            <person name="Grigoriev I.V."/>
            <person name="Debuchy R."/>
            <person name="Gladieux P."/>
            <person name="Hiltunen Thoren M."/>
            <person name="Johannesson H."/>
        </authorList>
    </citation>
    <scope>NUCLEOTIDE SEQUENCE</scope>
    <source>
        <strain evidence="4">CBS 990.96</strain>
    </source>
</reference>
<feature type="compositionally biased region" description="Polar residues" evidence="1">
    <location>
        <begin position="52"/>
        <end position="67"/>
    </location>
</feature>
<dbReference type="InterPro" id="IPR057226">
    <property type="entry name" value="DUF7904"/>
</dbReference>
<feature type="region of interest" description="Disordered" evidence="1">
    <location>
        <begin position="1164"/>
        <end position="1215"/>
    </location>
</feature>
<dbReference type="PANTHER" id="PTHR11977">
    <property type="entry name" value="VILLIN"/>
    <property type="match status" value="1"/>
</dbReference>
<feature type="compositionally biased region" description="Basic and acidic residues" evidence="1">
    <location>
        <begin position="13"/>
        <end position="50"/>
    </location>
</feature>
<evidence type="ECO:0000259" key="3">
    <source>
        <dbReference type="Pfam" id="PF25480"/>
    </source>
</evidence>
<feature type="compositionally biased region" description="Basic residues" evidence="1">
    <location>
        <begin position="813"/>
        <end position="824"/>
    </location>
</feature>
<dbReference type="GO" id="GO:0051014">
    <property type="term" value="P:actin filament severing"/>
    <property type="evidence" value="ECO:0007669"/>
    <property type="project" value="TreeGrafter"/>
</dbReference>
<feature type="compositionally biased region" description="Low complexity" evidence="1">
    <location>
        <begin position="450"/>
        <end position="460"/>
    </location>
</feature>
<dbReference type="InterPro" id="IPR025118">
    <property type="entry name" value="DUF4045"/>
</dbReference>
<feature type="compositionally biased region" description="Polar residues" evidence="1">
    <location>
        <begin position="698"/>
        <end position="718"/>
    </location>
</feature>
<feature type="region of interest" description="Disordered" evidence="1">
    <location>
        <begin position="1"/>
        <end position="586"/>
    </location>
</feature>
<accession>A0AAN7BXP3</accession>
<feature type="compositionally biased region" description="Low complexity" evidence="1">
    <location>
        <begin position="1039"/>
        <end position="1048"/>
    </location>
</feature>
<dbReference type="EMBL" id="MU865292">
    <property type="protein sequence ID" value="KAK4231549.1"/>
    <property type="molecule type" value="Genomic_DNA"/>
</dbReference>
<feature type="compositionally biased region" description="Polar residues" evidence="1">
    <location>
        <begin position="245"/>
        <end position="255"/>
    </location>
</feature>
<feature type="domain" description="DUF7904" evidence="3">
    <location>
        <begin position="1259"/>
        <end position="1358"/>
    </location>
</feature>
<name>A0AAN7BXP3_9PEZI</name>
<dbReference type="SUPFAM" id="SSF55753">
    <property type="entry name" value="Actin depolymerizing proteins"/>
    <property type="match status" value="3"/>
</dbReference>
<feature type="compositionally biased region" description="Basic and acidic residues" evidence="1">
    <location>
        <begin position="922"/>
        <end position="931"/>
    </location>
</feature>
<protein>
    <recommendedName>
        <fullName evidence="6">DUF4045 domain-containing protein</fullName>
    </recommendedName>
</protein>
<feature type="compositionally biased region" description="Basic and acidic residues" evidence="1">
    <location>
        <begin position="833"/>
        <end position="853"/>
    </location>
</feature>
<dbReference type="GO" id="GO:0005546">
    <property type="term" value="F:phosphatidylinositol-4,5-bisphosphate binding"/>
    <property type="evidence" value="ECO:0007669"/>
    <property type="project" value="TreeGrafter"/>
</dbReference>
<sequence length="1640" mass="176905">MSDEVSDFLRSVELLKERREEEDEARSRELEEKILQEKKERQARRAERARSISPQKSSPANTPSPSSHRIGLPQPSESTTLASPAYERSGSPLPRGVSTSDDIDSLADYSSSSTKENDSPFDSDIKRTSLTMNSPSVGVASARSPLSWQTRPRSKTSDRKMRPLSIVAAENAARNSPNPAEPSPATDENMSRDQIAQSLADKDPSWFRQTADPGRGSGAFRKSQVEDQDTVDVSVIRTQLPGMSRPSTEESQQESPRLESLPFPKLGSPLPITSAQRLDPPSGDAAGDIDTTSINRHSLLASPTRSPTRSTSPTKGMGGFVQSAMMKRSDSVKRWSVNSPGGLQRADSVLSPKAGARPPSMLREGSSTSISRPTSSHGKEESEGAKSDNQGEDEPTPVSGAKTPTELPTGDSELPVSPTKTMDPRRWSPSKSSSWLEAALNKPESPKPKPAAAAAPNQPAWMLELNKAKAQKATTAAPEPRSATFPPKKTEVKTGGLMRSTPMGANLKPSALSTFPVVPTGSTEEKPSIGGFRNNLRKASPTSETFDAPPETEPAAKPKPEVLPKSDFRANLKHRSPLLGDNKSSEPVDELKTVFGSLRRTKTQNYVAPDELKSNILRGKAGLNLTGGPQKTERKDEFKEAILKKKEDFKKAQAEGRGVTKEPSPAPEQPIPEGLAKVIEISRRSTISKPLATPDSPLISTPTFPPSNRSSLFSNNNVSRERELPEASPQAVMKPREESTPESSQPAALKQTVLPGKIGGRVGGLADRFNPALAGLIARGPMAGGSAPSGTSGSASSATEEPTAPGPQLTHMTKGRARGPKRKAPSSVPKPTEAVEQKVEAKEEANDFPEKKPVTSPKPAKFASEPVKAISPTKPENPLTSPKLDQVATPKFETMGLVARRKSVILERQNSVGDVISLVDSSSKRLSRDLSKPTGQPIAIIGSPVKTRARSPTKVQEQAAALAALNGQTSKSAEEDNTASPAPFRTRPRSTTKVHDQVAALAAKTQSASVAPEENATASAPAPIKTRARSPTKVYEQVAALAAKTQQEAADEEANSTASSPRKLDLRRRSAFLEQQNIPAIQPQPEPAKSRPSSPVKDRFAPTVSPQPDLQRALPPTPAKERSFGSVSPSTGKQLLDERPQLQPAPLISRSPILPATVGLGLSQPAAAPRPVEKQYSEPERPPRVPLKGARPLPEPPAVSSPRVPSPLRSPSKHASDVSALLTDFFGPERPKRKYTTDAAEILMNRPTSTASVQTLRCQLFQISAEGKKIPVSSHNERVLFEREMYLCTHQFIDGEGKKVSEVYFWAGDEVPQNAVEDAFLFAAREARSFGGKLIKLSQGKETSEFLQALGGIIIVRRGSSNKYDSLAPHMLCGRRYLGQVVFDEVDYSPVNMCSGFPYLITQQGKCYLWKGKGSDVEELGCARLVGMDLALMGELLEIEEGSEPQSFWDVFGVGAADPNTRPISADHWRLKPNYDKYSARLFVASADASSSSRTQISEISPFSQLDLTQKNIYILDAFFEMYIIVGAKSESQYAAFHNALDFAQEYAILAAGMEDRPFVPVATVVLEGIPRDLKAVFRKWREGGTPTRTVVPFSPEIKRSESTGSNASVGNGKSGGNVLRRARSLRIVPLGVALRAVQE</sequence>
<dbReference type="PANTHER" id="PTHR11977:SF133">
    <property type="entry name" value="DUF4045 DOMAIN-CONTAINING PROTEIN"/>
    <property type="match status" value="1"/>
</dbReference>
<comment type="caution">
    <text evidence="4">The sequence shown here is derived from an EMBL/GenBank/DDBJ whole genome shotgun (WGS) entry which is preliminary data.</text>
</comment>
<evidence type="ECO:0000259" key="2">
    <source>
        <dbReference type="Pfam" id="PF13254"/>
    </source>
</evidence>
<feature type="compositionally biased region" description="Basic and acidic residues" evidence="1">
    <location>
        <begin position="554"/>
        <end position="570"/>
    </location>
</feature>
<dbReference type="GO" id="GO:0051015">
    <property type="term" value="F:actin filament binding"/>
    <property type="evidence" value="ECO:0007669"/>
    <property type="project" value="InterPro"/>
</dbReference>
<dbReference type="GO" id="GO:0008154">
    <property type="term" value="P:actin polymerization or depolymerization"/>
    <property type="evidence" value="ECO:0007669"/>
    <property type="project" value="TreeGrafter"/>
</dbReference>
<gene>
    <name evidence="4" type="ORF">QBC38DRAFT_466034</name>
</gene>